<evidence type="ECO:0000313" key="6">
    <source>
        <dbReference type="EMBL" id="AQS54186.1"/>
    </source>
</evidence>
<evidence type="ECO:0000256" key="3">
    <source>
        <dbReference type="SAM" id="Coils"/>
    </source>
</evidence>
<dbReference type="Proteomes" id="UP000188993">
    <property type="component" value="Chromosome"/>
</dbReference>
<dbReference type="SUPFAM" id="SSF58104">
    <property type="entry name" value="Methyl-accepting chemotaxis protein (MCP) signaling domain"/>
    <property type="match status" value="1"/>
</dbReference>
<keyword evidence="3" id="KW-0175">Coiled coil</keyword>
<sequence>MILPYILVITILPMLLVFWAESFFTWSRGMLLISIFVIGIVISILTYYGVDKIVKSITNMLVDSFTRVGEGNLTTQISLQNYKQTIGKANPHQRYTYSNEFENMNSAFSDMVLRFKELIGNIQDQACHTFNRSNQLVSMSTQTTHATEDVAATILSVTEENNAQLTETQKMVQDATVLAELLNKTEATIMEIGNYMDETNIANGVNERSVQGVSENWQQVNEEMTLLTTSIYEVSRAVKEVEAMTQSITTIASQTNLLALNASIEAARAGEQGRGFAVVADEVRKLAEQSTHASNEIQTIIRTIQVKSDEMLTNVQGTSQQGIQQTEIVEKALNSSITVSDKILQVAEKITELFMMSSEIDEKKNSLIASTTQILTGAETNASNMEEASANTEEILATIQEMSANIQQLMQASDSLKAQSDIFLTDVEEPIAELASEF</sequence>
<dbReference type="PANTHER" id="PTHR32089:SF112">
    <property type="entry name" value="LYSOZYME-LIKE PROTEIN-RELATED"/>
    <property type="match status" value="1"/>
</dbReference>
<keyword evidence="7" id="KW-1185">Reference proteome</keyword>
<organism evidence="6 7">
    <name type="scientific">Jeotgalibaca dankookensis</name>
    <dbReference type="NCBI Taxonomy" id="708126"/>
    <lineage>
        <taxon>Bacteria</taxon>
        <taxon>Bacillati</taxon>
        <taxon>Bacillota</taxon>
        <taxon>Bacilli</taxon>
        <taxon>Lactobacillales</taxon>
        <taxon>Carnobacteriaceae</taxon>
        <taxon>Jeotgalibaca</taxon>
    </lineage>
</organism>
<evidence type="ECO:0000256" key="4">
    <source>
        <dbReference type="SAM" id="Phobius"/>
    </source>
</evidence>
<dbReference type="AlphaFoldDB" id="A0A1S6IRL6"/>
<gene>
    <name evidence="6" type="primary">mcpB</name>
    <name evidence="6" type="ORF">BW727_101862</name>
</gene>
<feature type="domain" description="Methyl-accepting transducer" evidence="5">
    <location>
        <begin position="139"/>
        <end position="396"/>
    </location>
</feature>
<dbReference type="Gene3D" id="1.10.287.950">
    <property type="entry name" value="Methyl-accepting chemotaxis protein"/>
    <property type="match status" value="1"/>
</dbReference>
<dbReference type="PROSITE" id="PS50111">
    <property type="entry name" value="CHEMOTAXIS_TRANSDUC_2"/>
    <property type="match status" value="1"/>
</dbReference>
<dbReference type="KEGG" id="jda:BW727_101862"/>
<proteinExistence type="predicted"/>
<feature type="coiled-coil region" evidence="3">
    <location>
        <begin position="385"/>
        <end position="419"/>
    </location>
</feature>
<dbReference type="PANTHER" id="PTHR32089">
    <property type="entry name" value="METHYL-ACCEPTING CHEMOTAXIS PROTEIN MCPB"/>
    <property type="match status" value="1"/>
</dbReference>
<reference evidence="6 7" key="1">
    <citation type="journal article" date="2014" name="Int. J. Syst. Evol. Microbiol.">
        <title>Jeotgalibaca dankookensis gen. nov., sp. nov., a member of the family Carnobacteriaceae, isolated from seujeot (Korean traditional food).</title>
        <authorList>
            <person name="Lee D.G."/>
            <person name="Trujillo M.E."/>
            <person name="Kang H."/>
            <person name="Ahn T.Y."/>
        </authorList>
    </citation>
    <scope>NUCLEOTIDE SEQUENCE [LARGE SCALE GENOMIC DNA]</scope>
    <source>
        <strain evidence="6 7">EX-07</strain>
    </source>
</reference>
<keyword evidence="4" id="KW-0812">Transmembrane</keyword>
<dbReference type="STRING" id="708126.BW727_101862"/>
<dbReference type="Pfam" id="PF00015">
    <property type="entry name" value="MCPsignal"/>
    <property type="match status" value="1"/>
</dbReference>
<evidence type="ECO:0000256" key="1">
    <source>
        <dbReference type="ARBA" id="ARBA00023224"/>
    </source>
</evidence>
<feature type="transmembrane region" description="Helical" evidence="4">
    <location>
        <begin position="31"/>
        <end position="50"/>
    </location>
</feature>
<evidence type="ECO:0000256" key="2">
    <source>
        <dbReference type="PROSITE-ProRule" id="PRU00284"/>
    </source>
</evidence>
<dbReference type="EMBL" id="CP019728">
    <property type="protein sequence ID" value="AQS54186.1"/>
    <property type="molecule type" value="Genomic_DNA"/>
</dbReference>
<keyword evidence="4" id="KW-1133">Transmembrane helix</keyword>
<evidence type="ECO:0000313" key="7">
    <source>
        <dbReference type="Proteomes" id="UP000188993"/>
    </source>
</evidence>
<keyword evidence="4" id="KW-0472">Membrane</keyword>
<dbReference type="GO" id="GO:0007165">
    <property type="term" value="P:signal transduction"/>
    <property type="evidence" value="ECO:0007669"/>
    <property type="project" value="UniProtKB-KW"/>
</dbReference>
<protein>
    <submittedName>
        <fullName evidence="6">Methyl-accepting chemotaxis protein McpB</fullName>
    </submittedName>
</protein>
<name>A0A1S6IRL6_9LACT</name>
<feature type="transmembrane region" description="Helical" evidence="4">
    <location>
        <begin position="6"/>
        <end position="24"/>
    </location>
</feature>
<accession>A0A1S6IRL6</accession>
<dbReference type="InterPro" id="IPR004089">
    <property type="entry name" value="MCPsignal_dom"/>
</dbReference>
<dbReference type="SMART" id="SM00283">
    <property type="entry name" value="MA"/>
    <property type="match status" value="1"/>
</dbReference>
<keyword evidence="1 2" id="KW-0807">Transducer</keyword>
<dbReference type="GO" id="GO:0016020">
    <property type="term" value="C:membrane"/>
    <property type="evidence" value="ECO:0007669"/>
    <property type="project" value="InterPro"/>
</dbReference>
<evidence type="ECO:0000259" key="5">
    <source>
        <dbReference type="PROSITE" id="PS50111"/>
    </source>
</evidence>